<dbReference type="FunFam" id="1.10.40.30:FF:000001">
    <property type="entry name" value="Argininosuccinate lyase"/>
    <property type="match status" value="1"/>
</dbReference>
<dbReference type="EMBL" id="UINC01003751">
    <property type="protein sequence ID" value="SVA08952.1"/>
    <property type="molecule type" value="Genomic_DNA"/>
</dbReference>
<sequence length="468" mass="52984">MVKKTKKNKIWGGRFVSGPSSLAEEMNASVHFDYRLYEEDIEVSIVHARMLGKQKIISTKEANLIISGLRKIKKEFDNGNFSLDKSLEDIHMNIEKKLENKIGKTANKLHTARSRNDQVATDFRMYLRKQCYLIFELLKTLQEHLVTQAEKHFDTIMPGFTHMQIAQPITLGHHLLAYVEMLERDKSRFKDCVKRLNENPLGAGALAGTSFPIDRKITTKELNFSKPMGNSIDAVSSRDFVMETLSFVAISASHLSRLSEEIVIWVSDGYNFIELPDKLSTGSSIMPQKKNPDIAELIRGKTGRIIGALMSIFVIMKALPLAYSKDLQEDKELTFDALDNFVISIKSMITIIHSLKPNKKSLAVAASRKFSTATDLADWLTFSLKIPFRVSHKITGEIVKHCEDNNLKLHEIDLDTLQSYDKRITSDIFKVLDPESSVKNKTSEGGTSPNNVKKSAKKWKKKLAHENL</sequence>
<feature type="domain" description="Fumarate lyase N-terminal" evidence="2">
    <location>
        <begin position="14"/>
        <end position="307"/>
    </location>
</feature>
<proteinExistence type="inferred from homology"/>
<dbReference type="PRINTS" id="PR00149">
    <property type="entry name" value="FUMRATELYASE"/>
</dbReference>
<dbReference type="Gene3D" id="1.10.40.30">
    <property type="entry name" value="Fumarase/aspartase (C-terminal domain)"/>
    <property type="match status" value="1"/>
</dbReference>
<dbReference type="InterPro" id="IPR029419">
    <property type="entry name" value="Arg_succ_lyase_C"/>
</dbReference>
<dbReference type="Gene3D" id="1.10.275.10">
    <property type="entry name" value="Fumarase/aspartase (N-terminal domain)"/>
    <property type="match status" value="1"/>
</dbReference>
<dbReference type="InterPro" id="IPR000362">
    <property type="entry name" value="Fumarate_lyase_fam"/>
</dbReference>
<dbReference type="PANTHER" id="PTHR43814:SF1">
    <property type="entry name" value="ARGININOSUCCINATE LYASE"/>
    <property type="match status" value="1"/>
</dbReference>
<dbReference type="GO" id="GO:0004056">
    <property type="term" value="F:argininosuccinate lyase activity"/>
    <property type="evidence" value="ECO:0007669"/>
    <property type="project" value="InterPro"/>
</dbReference>
<evidence type="ECO:0000313" key="4">
    <source>
        <dbReference type="EMBL" id="SVA08952.1"/>
    </source>
</evidence>
<dbReference type="AlphaFoldDB" id="A0A381SY65"/>
<name>A0A381SY65_9ZZZZ</name>
<dbReference type="InterPro" id="IPR020557">
    <property type="entry name" value="Fumarate_lyase_CS"/>
</dbReference>
<accession>A0A381SY65</accession>
<dbReference type="InterPro" id="IPR022761">
    <property type="entry name" value="Fumarate_lyase_N"/>
</dbReference>
<reference evidence="4" key="1">
    <citation type="submission" date="2018-05" db="EMBL/GenBank/DDBJ databases">
        <authorList>
            <person name="Lanie J.A."/>
            <person name="Ng W.-L."/>
            <person name="Kazmierczak K.M."/>
            <person name="Andrzejewski T.M."/>
            <person name="Davidsen T.M."/>
            <person name="Wayne K.J."/>
            <person name="Tettelin H."/>
            <person name="Glass J.I."/>
            <person name="Rusch D."/>
            <person name="Podicherti R."/>
            <person name="Tsui H.-C.T."/>
            <person name="Winkler M.E."/>
        </authorList>
    </citation>
    <scope>NUCLEOTIDE SEQUENCE</scope>
</reference>
<dbReference type="InterPro" id="IPR024083">
    <property type="entry name" value="Fumarase/histidase_N"/>
</dbReference>
<feature type="region of interest" description="Disordered" evidence="1">
    <location>
        <begin position="437"/>
        <end position="468"/>
    </location>
</feature>
<dbReference type="SUPFAM" id="SSF48557">
    <property type="entry name" value="L-aspartase-like"/>
    <property type="match status" value="1"/>
</dbReference>
<dbReference type="GO" id="GO:0042450">
    <property type="term" value="P:L-arginine biosynthetic process via ornithine"/>
    <property type="evidence" value="ECO:0007669"/>
    <property type="project" value="InterPro"/>
</dbReference>
<dbReference type="Pfam" id="PF14698">
    <property type="entry name" value="ASL_C2"/>
    <property type="match status" value="1"/>
</dbReference>
<dbReference type="GO" id="GO:0005829">
    <property type="term" value="C:cytosol"/>
    <property type="evidence" value="ECO:0007669"/>
    <property type="project" value="TreeGrafter"/>
</dbReference>
<protein>
    <recommendedName>
        <fullName evidence="5">Fumarate lyase N-terminal domain-containing protein</fullName>
    </recommendedName>
</protein>
<feature type="compositionally biased region" description="Basic residues" evidence="1">
    <location>
        <begin position="454"/>
        <end position="468"/>
    </location>
</feature>
<dbReference type="Pfam" id="PF00206">
    <property type="entry name" value="Lyase_1"/>
    <property type="match status" value="1"/>
</dbReference>
<evidence type="ECO:0000259" key="3">
    <source>
        <dbReference type="Pfam" id="PF14698"/>
    </source>
</evidence>
<dbReference type="PRINTS" id="PR00145">
    <property type="entry name" value="ARGSUCLYASE"/>
</dbReference>
<feature type="compositionally biased region" description="Polar residues" evidence="1">
    <location>
        <begin position="443"/>
        <end position="452"/>
    </location>
</feature>
<dbReference type="HAMAP" id="MF_00006">
    <property type="entry name" value="Arg_succ_lyase"/>
    <property type="match status" value="1"/>
</dbReference>
<gene>
    <name evidence="4" type="ORF">METZ01_LOCUS61806</name>
</gene>
<organism evidence="4">
    <name type="scientific">marine metagenome</name>
    <dbReference type="NCBI Taxonomy" id="408172"/>
    <lineage>
        <taxon>unclassified sequences</taxon>
        <taxon>metagenomes</taxon>
        <taxon>ecological metagenomes</taxon>
    </lineage>
</organism>
<dbReference type="Gene3D" id="1.20.200.10">
    <property type="entry name" value="Fumarase/aspartase (Central domain)"/>
    <property type="match status" value="1"/>
</dbReference>
<evidence type="ECO:0000259" key="2">
    <source>
        <dbReference type="Pfam" id="PF00206"/>
    </source>
</evidence>
<dbReference type="CDD" id="cd01359">
    <property type="entry name" value="Argininosuccinate_lyase"/>
    <property type="match status" value="1"/>
</dbReference>
<dbReference type="NCBIfam" id="TIGR00838">
    <property type="entry name" value="argH"/>
    <property type="match status" value="1"/>
</dbReference>
<evidence type="ECO:0000256" key="1">
    <source>
        <dbReference type="SAM" id="MobiDB-lite"/>
    </source>
</evidence>
<dbReference type="PANTHER" id="PTHR43814">
    <property type="entry name" value="ARGININOSUCCINATE LYASE"/>
    <property type="match status" value="1"/>
</dbReference>
<dbReference type="FunFam" id="1.10.275.10:FF:000002">
    <property type="entry name" value="Argininosuccinate lyase"/>
    <property type="match status" value="1"/>
</dbReference>
<evidence type="ECO:0008006" key="5">
    <source>
        <dbReference type="Google" id="ProtNLM"/>
    </source>
</evidence>
<dbReference type="FunFam" id="1.20.200.10:FF:000015">
    <property type="entry name" value="argininosuccinate lyase isoform X2"/>
    <property type="match status" value="1"/>
</dbReference>
<dbReference type="InterPro" id="IPR009049">
    <property type="entry name" value="Argininosuccinate_lyase"/>
</dbReference>
<feature type="domain" description="Argininosuccinate lyase C-terminal" evidence="3">
    <location>
        <begin position="370"/>
        <end position="439"/>
    </location>
</feature>
<dbReference type="PROSITE" id="PS00163">
    <property type="entry name" value="FUMARATE_LYASES"/>
    <property type="match status" value="1"/>
</dbReference>
<dbReference type="InterPro" id="IPR008948">
    <property type="entry name" value="L-Aspartase-like"/>
</dbReference>